<gene>
    <name evidence="6" type="ORF">A3H61_00485</name>
</gene>
<dbReference type="GO" id="GO:0009403">
    <property type="term" value="P:toxin biosynthetic process"/>
    <property type="evidence" value="ECO:0007669"/>
    <property type="project" value="InterPro"/>
</dbReference>
<protein>
    <recommendedName>
        <fullName evidence="8">Colicin V production protein</fullName>
    </recommendedName>
</protein>
<sequence>MTIVDLILLFILAFVAAAGLFFGLIRVLGAIATIIISIYIAGGFSASLSEVLKPYIFNNENIAKVAAFITLYSASSLVLSFIVKLVNTVFNLPGLKGMNRMLGALVSLIGSIIILSIFFYLFDKYAWSPEINTLLSKSLFIPYGITIGKFASFVIPGL</sequence>
<dbReference type="Proteomes" id="UP000178315">
    <property type="component" value="Unassembled WGS sequence"/>
</dbReference>
<dbReference type="Pfam" id="PF02674">
    <property type="entry name" value="Colicin_V"/>
    <property type="match status" value="1"/>
</dbReference>
<keyword evidence="4 5" id="KW-0472">Membrane</keyword>
<keyword evidence="2 5" id="KW-0812">Transmembrane</keyword>
<dbReference type="GO" id="GO:0016020">
    <property type="term" value="C:membrane"/>
    <property type="evidence" value="ECO:0007669"/>
    <property type="project" value="UniProtKB-SubCell"/>
</dbReference>
<comment type="subcellular location">
    <subcellularLocation>
        <location evidence="1">Membrane</location>
        <topology evidence="1">Multi-pass membrane protein</topology>
    </subcellularLocation>
</comment>
<name>A0A1G2A9Y7_9BACT</name>
<dbReference type="PANTHER" id="PTHR37306:SF1">
    <property type="entry name" value="COLICIN V PRODUCTION PROTEIN"/>
    <property type="match status" value="1"/>
</dbReference>
<accession>A0A1G2A9Y7</accession>
<evidence type="ECO:0008006" key="8">
    <source>
        <dbReference type="Google" id="ProtNLM"/>
    </source>
</evidence>
<feature type="transmembrane region" description="Helical" evidence="5">
    <location>
        <begin position="61"/>
        <end position="82"/>
    </location>
</feature>
<dbReference type="AlphaFoldDB" id="A0A1G2A9Y7"/>
<evidence type="ECO:0000256" key="3">
    <source>
        <dbReference type="ARBA" id="ARBA00022989"/>
    </source>
</evidence>
<evidence type="ECO:0000256" key="5">
    <source>
        <dbReference type="SAM" id="Phobius"/>
    </source>
</evidence>
<reference evidence="6 7" key="1">
    <citation type="journal article" date="2016" name="Nat. Commun.">
        <title>Thousands of microbial genomes shed light on interconnected biogeochemical processes in an aquifer system.</title>
        <authorList>
            <person name="Anantharaman K."/>
            <person name="Brown C.T."/>
            <person name="Hug L.A."/>
            <person name="Sharon I."/>
            <person name="Castelle C.J."/>
            <person name="Probst A.J."/>
            <person name="Thomas B.C."/>
            <person name="Singh A."/>
            <person name="Wilkins M.J."/>
            <person name="Karaoz U."/>
            <person name="Brodie E.L."/>
            <person name="Williams K.H."/>
            <person name="Hubbard S.S."/>
            <person name="Banfield J.F."/>
        </authorList>
    </citation>
    <scope>NUCLEOTIDE SEQUENCE [LARGE SCALE GENOMIC DNA]</scope>
</reference>
<keyword evidence="3 5" id="KW-1133">Transmembrane helix</keyword>
<feature type="transmembrane region" description="Helical" evidence="5">
    <location>
        <begin position="7"/>
        <end position="25"/>
    </location>
</feature>
<dbReference type="PANTHER" id="PTHR37306">
    <property type="entry name" value="COLICIN V PRODUCTION PROTEIN"/>
    <property type="match status" value="1"/>
</dbReference>
<evidence type="ECO:0000256" key="4">
    <source>
        <dbReference type="ARBA" id="ARBA00023136"/>
    </source>
</evidence>
<proteinExistence type="predicted"/>
<evidence type="ECO:0000313" key="7">
    <source>
        <dbReference type="Proteomes" id="UP000178315"/>
    </source>
</evidence>
<comment type="caution">
    <text evidence="6">The sequence shown here is derived from an EMBL/GenBank/DDBJ whole genome shotgun (WGS) entry which is preliminary data.</text>
</comment>
<dbReference type="EMBL" id="MHJU01000009">
    <property type="protein sequence ID" value="OGY73651.1"/>
    <property type="molecule type" value="Genomic_DNA"/>
</dbReference>
<feature type="transmembrane region" description="Helical" evidence="5">
    <location>
        <begin position="134"/>
        <end position="155"/>
    </location>
</feature>
<evidence type="ECO:0000256" key="1">
    <source>
        <dbReference type="ARBA" id="ARBA00004141"/>
    </source>
</evidence>
<evidence type="ECO:0000313" key="6">
    <source>
        <dbReference type="EMBL" id="OGY73651.1"/>
    </source>
</evidence>
<organism evidence="6 7">
    <name type="scientific">Candidatus Jacksonbacteria bacterium RIFCSPLOWO2_02_FULL_44_20</name>
    <dbReference type="NCBI Taxonomy" id="1798460"/>
    <lineage>
        <taxon>Bacteria</taxon>
        <taxon>Candidatus Jacksoniibacteriota</taxon>
    </lineage>
</organism>
<feature type="transmembrane region" description="Helical" evidence="5">
    <location>
        <begin position="31"/>
        <end position="49"/>
    </location>
</feature>
<feature type="transmembrane region" description="Helical" evidence="5">
    <location>
        <begin position="102"/>
        <end position="122"/>
    </location>
</feature>
<dbReference type="InterPro" id="IPR003825">
    <property type="entry name" value="Colicin-V_CvpA"/>
</dbReference>
<evidence type="ECO:0000256" key="2">
    <source>
        <dbReference type="ARBA" id="ARBA00022692"/>
    </source>
</evidence>